<dbReference type="OrthoDB" id="10257471at2759"/>
<comment type="caution">
    <text evidence="2">The sequence shown here is derived from an EMBL/GenBank/DDBJ whole genome shotgun (WGS) entry which is preliminary data.</text>
</comment>
<dbReference type="InterPro" id="IPR036047">
    <property type="entry name" value="F-box-like_dom_sf"/>
</dbReference>
<evidence type="ECO:0000313" key="2">
    <source>
        <dbReference type="EMBL" id="KAF0562529.1"/>
    </source>
</evidence>
<dbReference type="Pfam" id="PF12937">
    <property type="entry name" value="F-box-like"/>
    <property type="match status" value="1"/>
</dbReference>
<sequence length="153" mass="18493">MITLPNECYYQIFSNHWYYDHNYHRDLFSCSLVNRHWCKVIMPILWTVAGQHFNNIKLIRTLLLTLNAEEQTLLIPFKNILPNGPKPLFEYTSYITMFSDHDLNVGIKNWLHYKRYEIEYDDERCKIKNVNKCSWIAMLLRTGKNIKYLILDE</sequence>
<accession>A0A8H4B5P4</accession>
<dbReference type="SUPFAM" id="SSF81383">
    <property type="entry name" value="F-box domain"/>
    <property type="match status" value="1"/>
</dbReference>
<protein>
    <submittedName>
        <fullName evidence="2">F-box domain-containing protein</fullName>
    </submittedName>
</protein>
<dbReference type="InterPro" id="IPR001810">
    <property type="entry name" value="F-box_dom"/>
</dbReference>
<dbReference type="EMBL" id="WTPW01000001">
    <property type="protein sequence ID" value="KAF0562529.1"/>
    <property type="molecule type" value="Genomic_DNA"/>
</dbReference>
<evidence type="ECO:0000313" key="3">
    <source>
        <dbReference type="Proteomes" id="UP000439903"/>
    </source>
</evidence>
<keyword evidence="3" id="KW-1185">Reference proteome</keyword>
<reference evidence="2 3" key="1">
    <citation type="journal article" date="2019" name="Environ. Microbiol.">
        <title>At the nexus of three kingdoms: the genome of the mycorrhizal fungus Gigaspora margarita provides insights into plant, endobacterial and fungal interactions.</title>
        <authorList>
            <person name="Venice F."/>
            <person name="Ghignone S."/>
            <person name="Salvioli di Fossalunga A."/>
            <person name="Amselem J."/>
            <person name="Novero M."/>
            <person name="Xianan X."/>
            <person name="Sedzielewska Toro K."/>
            <person name="Morin E."/>
            <person name="Lipzen A."/>
            <person name="Grigoriev I.V."/>
            <person name="Henrissat B."/>
            <person name="Martin F.M."/>
            <person name="Bonfante P."/>
        </authorList>
    </citation>
    <scope>NUCLEOTIDE SEQUENCE [LARGE SCALE GENOMIC DNA]</scope>
    <source>
        <strain evidence="2 3">BEG34</strain>
    </source>
</reference>
<proteinExistence type="predicted"/>
<name>A0A8H4B5P4_GIGMA</name>
<gene>
    <name evidence="2" type="ORF">F8M41_000036</name>
</gene>
<dbReference type="Proteomes" id="UP000439903">
    <property type="component" value="Unassembled WGS sequence"/>
</dbReference>
<feature type="domain" description="F-box" evidence="1">
    <location>
        <begin position="3"/>
        <end position="47"/>
    </location>
</feature>
<evidence type="ECO:0000259" key="1">
    <source>
        <dbReference type="Pfam" id="PF12937"/>
    </source>
</evidence>
<dbReference type="AlphaFoldDB" id="A0A8H4B5P4"/>
<dbReference type="CDD" id="cd09917">
    <property type="entry name" value="F-box_SF"/>
    <property type="match status" value="1"/>
</dbReference>
<organism evidence="2 3">
    <name type="scientific">Gigaspora margarita</name>
    <dbReference type="NCBI Taxonomy" id="4874"/>
    <lineage>
        <taxon>Eukaryota</taxon>
        <taxon>Fungi</taxon>
        <taxon>Fungi incertae sedis</taxon>
        <taxon>Mucoromycota</taxon>
        <taxon>Glomeromycotina</taxon>
        <taxon>Glomeromycetes</taxon>
        <taxon>Diversisporales</taxon>
        <taxon>Gigasporaceae</taxon>
        <taxon>Gigaspora</taxon>
    </lineage>
</organism>